<organism evidence="2 3">
    <name type="scientific">Penicillium cataractarum</name>
    <dbReference type="NCBI Taxonomy" id="2100454"/>
    <lineage>
        <taxon>Eukaryota</taxon>
        <taxon>Fungi</taxon>
        <taxon>Dikarya</taxon>
        <taxon>Ascomycota</taxon>
        <taxon>Pezizomycotina</taxon>
        <taxon>Eurotiomycetes</taxon>
        <taxon>Eurotiomycetidae</taxon>
        <taxon>Eurotiales</taxon>
        <taxon>Aspergillaceae</taxon>
        <taxon>Penicillium</taxon>
    </lineage>
</organism>
<accession>A0A9W9SI75</accession>
<keyword evidence="1" id="KW-0472">Membrane</keyword>
<evidence type="ECO:0000256" key="1">
    <source>
        <dbReference type="SAM" id="Phobius"/>
    </source>
</evidence>
<feature type="transmembrane region" description="Helical" evidence="1">
    <location>
        <begin position="48"/>
        <end position="69"/>
    </location>
</feature>
<keyword evidence="1" id="KW-0812">Transmembrane</keyword>
<dbReference type="GeneID" id="81437711"/>
<reference evidence="2" key="2">
    <citation type="journal article" date="2023" name="IMA Fungus">
        <title>Comparative genomic study of the Penicillium genus elucidates a diverse pangenome and 15 lateral gene transfer events.</title>
        <authorList>
            <person name="Petersen C."/>
            <person name="Sorensen T."/>
            <person name="Nielsen M.R."/>
            <person name="Sondergaard T.E."/>
            <person name="Sorensen J.L."/>
            <person name="Fitzpatrick D.A."/>
            <person name="Frisvad J.C."/>
            <person name="Nielsen K.L."/>
        </authorList>
    </citation>
    <scope>NUCLEOTIDE SEQUENCE</scope>
    <source>
        <strain evidence="2">IBT 29864</strain>
    </source>
</reference>
<name>A0A9W9SI75_9EURO</name>
<protein>
    <submittedName>
        <fullName evidence="2">Uncharacterized protein</fullName>
    </submittedName>
</protein>
<keyword evidence="3" id="KW-1185">Reference proteome</keyword>
<dbReference type="RefSeq" id="XP_056557057.1">
    <property type="nucleotide sequence ID" value="XM_056698532.1"/>
</dbReference>
<evidence type="ECO:0000313" key="2">
    <source>
        <dbReference type="EMBL" id="KAJ5378194.1"/>
    </source>
</evidence>
<keyword evidence="1" id="KW-1133">Transmembrane helix</keyword>
<dbReference type="Proteomes" id="UP001147782">
    <property type="component" value="Unassembled WGS sequence"/>
</dbReference>
<comment type="caution">
    <text evidence="2">The sequence shown here is derived from an EMBL/GenBank/DDBJ whole genome shotgun (WGS) entry which is preliminary data.</text>
</comment>
<dbReference type="EMBL" id="JAPZBS010000004">
    <property type="protein sequence ID" value="KAJ5378194.1"/>
    <property type="molecule type" value="Genomic_DNA"/>
</dbReference>
<reference evidence="2" key="1">
    <citation type="submission" date="2022-11" db="EMBL/GenBank/DDBJ databases">
        <authorList>
            <person name="Petersen C."/>
        </authorList>
    </citation>
    <scope>NUCLEOTIDE SEQUENCE</scope>
    <source>
        <strain evidence="2">IBT 29864</strain>
    </source>
</reference>
<sequence>MGMEWATKNIIISICILIIKCGHRHRLFILCSNPIYNHRRRRHHCRHLNTNVLILCLLIPLNILILILIPFTHNHPENQIVRQFQNLIHVL</sequence>
<gene>
    <name evidence="2" type="ORF">N7496_005603</name>
</gene>
<proteinExistence type="predicted"/>
<evidence type="ECO:0000313" key="3">
    <source>
        <dbReference type="Proteomes" id="UP001147782"/>
    </source>
</evidence>
<dbReference type="AlphaFoldDB" id="A0A9W9SI75"/>